<dbReference type="InterPro" id="IPR002401">
    <property type="entry name" value="Cyt_P450_E_grp-I"/>
</dbReference>
<evidence type="ECO:0000313" key="13">
    <source>
        <dbReference type="Proteomes" id="UP001291926"/>
    </source>
</evidence>
<evidence type="ECO:0000256" key="3">
    <source>
        <dbReference type="ARBA" id="ARBA00022617"/>
    </source>
</evidence>
<evidence type="ECO:0000313" key="12">
    <source>
        <dbReference type="EMBL" id="KAK4485340.1"/>
    </source>
</evidence>
<keyword evidence="9" id="KW-0503">Monooxygenase</keyword>
<evidence type="ECO:0000256" key="4">
    <source>
        <dbReference type="ARBA" id="ARBA00022692"/>
    </source>
</evidence>
<name>A0ABR0D7S2_9LAMI</name>
<keyword evidence="13" id="KW-1185">Reference proteome</keyword>
<keyword evidence="3" id="KW-0349">Heme</keyword>
<organism evidence="12 13">
    <name type="scientific">Penstemon davidsonii</name>
    <dbReference type="NCBI Taxonomy" id="160366"/>
    <lineage>
        <taxon>Eukaryota</taxon>
        <taxon>Viridiplantae</taxon>
        <taxon>Streptophyta</taxon>
        <taxon>Embryophyta</taxon>
        <taxon>Tracheophyta</taxon>
        <taxon>Spermatophyta</taxon>
        <taxon>Magnoliopsida</taxon>
        <taxon>eudicotyledons</taxon>
        <taxon>Gunneridae</taxon>
        <taxon>Pentapetalae</taxon>
        <taxon>asterids</taxon>
        <taxon>lamiids</taxon>
        <taxon>Lamiales</taxon>
        <taxon>Plantaginaceae</taxon>
        <taxon>Cheloneae</taxon>
        <taxon>Penstemon</taxon>
    </lineage>
</organism>
<keyword evidence="5" id="KW-0479">Metal-binding</keyword>
<dbReference type="PRINTS" id="PR00463">
    <property type="entry name" value="EP450I"/>
</dbReference>
<dbReference type="EMBL" id="JAYDYQ010002533">
    <property type="protein sequence ID" value="KAK4485340.1"/>
    <property type="molecule type" value="Genomic_DNA"/>
</dbReference>
<keyword evidence="10 11" id="KW-0472">Membrane</keyword>
<gene>
    <name evidence="12" type="ORF">RD792_007977</name>
</gene>
<dbReference type="PANTHER" id="PTHR47955">
    <property type="entry name" value="CYTOCHROME P450 FAMILY 71 PROTEIN"/>
    <property type="match status" value="1"/>
</dbReference>
<keyword evidence="4 11" id="KW-0812">Transmembrane</keyword>
<evidence type="ECO:0000256" key="10">
    <source>
        <dbReference type="ARBA" id="ARBA00023136"/>
    </source>
</evidence>
<keyword evidence="8" id="KW-0408">Iron</keyword>
<dbReference type="Pfam" id="PF00067">
    <property type="entry name" value="p450"/>
    <property type="match status" value="1"/>
</dbReference>
<evidence type="ECO:0000256" key="7">
    <source>
        <dbReference type="ARBA" id="ARBA00023002"/>
    </source>
</evidence>
<evidence type="ECO:0000256" key="9">
    <source>
        <dbReference type="ARBA" id="ARBA00023033"/>
    </source>
</evidence>
<dbReference type="InterPro" id="IPR001128">
    <property type="entry name" value="Cyt_P450"/>
</dbReference>
<protein>
    <submittedName>
        <fullName evidence="12">Uncharacterized protein</fullName>
    </submittedName>
</protein>
<dbReference type="SUPFAM" id="SSF48264">
    <property type="entry name" value="Cytochrome P450"/>
    <property type="match status" value="1"/>
</dbReference>
<proteinExistence type="inferred from homology"/>
<comment type="caution">
    <text evidence="12">The sequence shown here is derived from an EMBL/GenBank/DDBJ whole genome shotgun (WGS) entry which is preliminary data.</text>
</comment>
<evidence type="ECO:0000256" key="8">
    <source>
        <dbReference type="ARBA" id="ARBA00023004"/>
    </source>
</evidence>
<reference evidence="12 13" key="1">
    <citation type="journal article" date="2023" name="bioRxiv">
        <title>Genome report: Whole genome sequence and annotation of Penstemon davidsonii.</title>
        <authorList>
            <person name="Ostevik K.L."/>
            <person name="Alabady M."/>
            <person name="Zhang M."/>
            <person name="Rausher M.D."/>
        </authorList>
    </citation>
    <scope>NUCLEOTIDE SEQUENCE [LARGE SCALE GENOMIC DNA]</scope>
    <source>
        <strain evidence="12">DNT005</strain>
        <tissue evidence="12">Whole leaf</tissue>
    </source>
</reference>
<comment type="similarity">
    <text evidence="2">Belongs to the cytochrome P450 family.</text>
</comment>
<keyword evidence="7" id="KW-0560">Oxidoreductase</keyword>
<keyword evidence="6 11" id="KW-1133">Transmembrane helix</keyword>
<accession>A0ABR0D7S2</accession>
<sequence>MNFDLMEMQLIVTAFLVLASFIFMLIIRLAPKEKEGRQEWPPRPPKLPIIGHLHHLAGSLPHRALRKLSKRYGPIIHVQLGSVSSIVISSAEAAKQVLKVQDPACADRPTTIGAKILFYNYSDVVFSPYNDYWRQMRKLCILELLSAKNVRSYASIRKDEASRLVKSIQIQSSSGEAINITKMIFAFTCSITCRTAFGKEVRDRDTLVGILKNAVVLVGGFELADLFPYLEIFSWNTYKLLRLRRKLDAILDVIVEEHRLKQRGEFGGEDIIDVLLRVQRTTGEVIANDNIKAIIFDVFSAGSETSSTTVDWAMAELIKNPRGEAMRALIASSRLASAIPRNRLQGLASAAFVWPQGGALWAESFFF</sequence>
<dbReference type="Gene3D" id="1.10.630.10">
    <property type="entry name" value="Cytochrome P450"/>
    <property type="match status" value="1"/>
</dbReference>
<dbReference type="PANTHER" id="PTHR47955:SF9">
    <property type="entry name" value="PREMNASPIRODIENE OXYGENASE-LIKE"/>
    <property type="match status" value="1"/>
</dbReference>
<evidence type="ECO:0000256" key="2">
    <source>
        <dbReference type="ARBA" id="ARBA00010617"/>
    </source>
</evidence>
<evidence type="ECO:0000256" key="11">
    <source>
        <dbReference type="SAM" id="Phobius"/>
    </source>
</evidence>
<comment type="subcellular location">
    <subcellularLocation>
        <location evidence="1">Membrane</location>
        <topology evidence="1">Single-pass membrane protein</topology>
    </subcellularLocation>
</comment>
<dbReference type="InterPro" id="IPR036396">
    <property type="entry name" value="Cyt_P450_sf"/>
</dbReference>
<evidence type="ECO:0000256" key="6">
    <source>
        <dbReference type="ARBA" id="ARBA00022989"/>
    </source>
</evidence>
<feature type="transmembrane region" description="Helical" evidence="11">
    <location>
        <begin position="6"/>
        <end position="27"/>
    </location>
</feature>
<dbReference type="Proteomes" id="UP001291926">
    <property type="component" value="Unassembled WGS sequence"/>
</dbReference>
<evidence type="ECO:0000256" key="1">
    <source>
        <dbReference type="ARBA" id="ARBA00004167"/>
    </source>
</evidence>
<evidence type="ECO:0000256" key="5">
    <source>
        <dbReference type="ARBA" id="ARBA00022723"/>
    </source>
</evidence>